<accession>A0ABQ5Y2J0</accession>
<protein>
    <submittedName>
        <fullName evidence="1">Uncharacterized protein</fullName>
    </submittedName>
</protein>
<dbReference type="EMBL" id="BSOE01000052">
    <property type="protein sequence ID" value="GLR05197.1"/>
    <property type="molecule type" value="Genomic_DNA"/>
</dbReference>
<sequence>MVNEAIGSSVGTRLKLAKRKPITSAIGEDTKGVKQNSSANPKGIFFVFKGVFVVVS</sequence>
<evidence type="ECO:0000313" key="2">
    <source>
        <dbReference type="Proteomes" id="UP001156669"/>
    </source>
</evidence>
<comment type="caution">
    <text evidence="1">The sequence shown here is derived from an EMBL/GenBank/DDBJ whole genome shotgun (WGS) entry which is preliminary data.</text>
</comment>
<gene>
    <name evidence="1" type="ORF">GCM10007906_27850</name>
</gene>
<name>A0ABQ5Y2J0_9VIBR</name>
<dbReference type="Proteomes" id="UP001156669">
    <property type="component" value="Unassembled WGS sequence"/>
</dbReference>
<reference evidence="2" key="1">
    <citation type="journal article" date="2019" name="Int. J. Syst. Evol. Microbiol.">
        <title>The Global Catalogue of Microorganisms (GCM) 10K type strain sequencing project: providing services to taxonomists for standard genome sequencing and annotation.</title>
        <authorList>
            <consortium name="The Broad Institute Genomics Platform"/>
            <consortium name="The Broad Institute Genome Sequencing Center for Infectious Disease"/>
            <person name="Wu L."/>
            <person name="Ma J."/>
        </authorList>
    </citation>
    <scope>NUCLEOTIDE SEQUENCE [LARGE SCALE GENOMIC DNA]</scope>
    <source>
        <strain evidence="2">NBRC 110633</strain>
    </source>
</reference>
<keyword evidence="2" id="KW-1185">Reference proteome</keyword>
<evidence type="ECO:0000313" key="1">
    <source>
        <dbReference type="EMBL" id="GLR05197.1"/>
    </source>
</evidence>
<proteinExistence type="predicted"/>
<organism evidence="1 2">
    <name type="scientific">Vibrio hyugaensis</name>
    <dbReference type="NCBI Taxonomy" id="1534743"/>
    <lineage>
        <taxon>Bacteria</taxon>
        <taxon>Pseudomonadati</taxon>
        <taxon>Pseudomonadota</taxon>
        <taxon>Gammaproteobacteria</taxon>
        <taxon>Vibrionales</taxon>
        <taxon>Vibrionaceae</taxon>
        <taxon>Vibrio</taxon>
    </lineage>
</organism>